<keyword evidence="7 9" id="KW-0472">Membrane</keyword>
<feature type="transmembrane region" description="Helical" evidence="9">
    <location>
        <begin position="163"/>
        <end position="182"/>
    </location>
</feature>
<dbReference type="PANTHER" id="PTHR30294:SF38">
    <property type="entry name" value="TRANSPORT PERMEASE PROTEIN"/>
    <property type="match status" value="1"/>
</dbReference>
<organism evidence="11 12">
    <name type="scientific">Kitasatospora saccharophila</name>
    <dbReference type="NCBI Taxonomy" id="407973"/>
    <lineage>
        <taxon>Bacteria</taxon>
        <taxon>Bacillati</taxon>
        <taxon>Actinomycetota</taxon>
        <taxon>Actinomycetes</taxon>
        <taxon>Kitasatosporales</taxon>
        <taxon>Streptomycetaceae</taxon>
        <taxon>Kitasatospora</taxon>
    </lineage>
</organism>
<proteinExistence type="inferred from homology"/>
<dbReference type="InterPro" id="IPR047817">
    <property type="entry name" value="ABC2_TM_bact-type"/>
</dbReference>
<keyword evidence="12" id="KW-1185">Reference proteome</keyword>
<keyword evidence="3 9" id="KW-0813">Transport</keyword>
<dbReference type="PROSITE" id="PS51012">
    <property type="entry name" value="ABC_TM2"/>
    <property type="match status" value="1"/>
</dbReference>
<protein>
    <recommendedName>
        <fullName evidence="9">Transport permease protein</fullName>
    </recommendedName>
</protein>
<comment type="subcellular location">
    <subcellularLocation>
        <location evidence="1 9">Cell membrane</location>
        <topology evidence="1 9">Multi-pass membrane protein</topology>
    </subcellularLocation>
</comment>
<keyword evidence="6 9" id="KW-1133">Transmembrane helix</keyword>
<dbReference type="InterPro" id="IPR000412">
    <property type="entry name" value="ABC_2_transport"/>
</dbReference>
<evidence type="ECO:0000256" key="1">
    <source>
        <dbReference type="ARBA" id="ARBA00004651"/>
    </source>
</evidence>
<keyword evidence="4 9" id="KW-1003">Cell membrane</keyword>
<evidence type="ECO:0000256" key="4">
    <source>
        <dbReference type="ARBA" id="ARBA00022475"/>
    </source>
</evidence>
<feature type="transmembrane region" description="Helical" evidence="9">
    <location>
        <begin position="133"/>
        <end position="156"/>
    </location>
</feature>
<name>A0ABP5ILP1_9ACTN</name>
<evidence type="ECO:0000256" key="2">
    <source>
        <dbReference type="ARBA" id="ARBA00007783"/>
    </source>
</evidence>
<feature type="transmembrane region" description="Helical" evidence="9">
    <location>
        <begin position="97"/>
        <end position="121"/>
    </location>
</feature>
<dbReference type="Pfam" id="PF01061">
    <property type="entry name" value="ABC2_membrane"/>
    <property type="match status" value="1"/>
</dbReference>
<accession>A0ABP5ILP1</accession>
<dbReference type="InterPro" id="IPR013525">
    <property type="entry name" value="ABC2_TM"/>
</dbReference>
<dbReference type="PIRSF" id="PIRSF006648">
    <property type="entry name" value="DrrB"/>
    <property type="match status" value="1"/>
</dbReference>
<comment type="similarity">
    <text evidence="2 9">Belongs to the ABC-2 integral membrane protein family.</text>
</comment>
<dbReference type="EMBL" id="BAAANS010000022">
    <property type="protein sequence ID" value="GAA2101464.1"/>
    <property type="molecule type" value="Genomic_DNA"/>
</dbReference>
<evidence type="ECO:0000313" key="11">
    <source>
        <dbReference type="EMBL" id="GAA2101464.1"/>
    </source>
</evidence>
<keyword evidence="5 9" id="KW-0812">Transmembrane</keyword>
<gene>
    <name evidence="11" type="ORF">GCM10009759_35170</name>
</gene>
<evidence type="ECO:0000313" key="12">
    <source>
        <dbReference type="Proteomes" id="UP001500897"/>
    </source>
</evidence>
<reference evidence="12" key="1">
    <citation type="journal article" date="2019" name="Int. J. Syst. Evol. Microbiol.">
        <title>The Global Catalogue of Microorganisms (GCM) 10K type strain sequencing project: providing services to taxonomists for standard genome sequencing and annotation.</title>
        <authorList>
            <consortium name="The Broad Institute Genomics Platform"/>
            <consortium name="The Broad Institute Genome Sequencing Center for Infectious Disease"/>
            <person name="Wu L."/>
            <person name="Ma J."/>
        </authorList>
    </citation>
    <scope>NUCLEOTIDE SEQUENCE [LARGE SCALE GENOMIC DNA]</scope>
    <source>
        <strain evidence="12">JCM 14559</strain>
    </source>
</reference>
<evidence type="ECO:0000256" key="6">
    <source>
        <dbReference type="ARBA" id="ARBA00022989"/>
    </source>
</evidence>
<evidence type="ECO:0000256" key="8">
    <source>
        <dbReference type="ARBA" id="ARBA00023251"/>
    </source>
</evidence>
<comment type="caution">
    <text evidence="11">The sequence shown here is derived from an EMBL/GenBank/DDBJ whole genome shotgun (WGS) entry which is preliminary data.</text>
</comment>
<dbReference type="InterPro" id="IPR051449">
    <property type="entry name" value="ABC-2_transporter_component"/>
</dbReference>
<sequence>MNAATRRTLATAARVLAQLRHDPRTVAMLLFVPCLLLVLLRYMYDAQPATFDRIGPELLGVFPLLVMFLVTSVAMLRERTGGTLERLLTMPLGKLDLLLGYALAFGAVALLQAALASALTLGVLGLDVAGPTWALFAVAVADGLLGMALGLLVSAFAATEFQAVQFLPAVLLPQLLLCGLFVPREDMATALRLLSDVLPLSYAVDAMGRITAEGGVSGRVLADLAVVAGSALLALALGAATLRRRTD</sequence>
<evidence type="ECO:0000256" key="3">
    <source>
        <dbReference type="ARBA" id="ARBA00022448"/>
    </source>
</evidence>
<dbReference type="Proteomes" id="UP001500897">
    <property type="component" value="Unassembled WGS sequence"/>
</dbReference>
<feature type="transmembrane region" description="Helical" evidence="9">
    <location>
        <begin position="56"/>
        <end position="76"/>
    </location>
</feature>
<evidence type="ECO:0000256" key="9">
    <source>
        <dbReference type="RuleBase" id="RU361157"/>
    </source>
</evidence>
<feature type="domain" description="ABC transmembrane type-2" evidence="10">
    <location>
        <begin position="20"/>
        <end position="245"/>
    </location>
</feature>
<feature type="transmembrane region" description="Helical" evidence="9">
    <location>
        <begin position="224"/>
        <end position="242"/>
    </location>
</feature>
<feature type="transmembrane region" description="Helical" evidence="9">
    <location>
        <begin position="26"/>
        <end position="44"/>
    </location>
</feature>
<keyword evidence="8" id="KW-0046">Antibiotic resistance</keyword>
<dbReference type="PANTHER" id="PTHR30294">
    <property type="entry name" value="MEMBRANE COMPONENT OF ABC TRANSPORTER YHHJ-RELATED"/>
    <property type="match status" value="1"/>
</dbReference>
<evidence type="ECO:0000256" key="7">
    <source>
        <dbReference type="ARBA" id="ARBA00023136"/>
    </source>
</evidence>
<evidence type="ECO:0000256" key="5">
    <source>
        <dbReference type="ARBA" id="ARBA00022692"/>
    </source>
</evidence>
<dbReference type="RefSeq" id="WP_344553149.1">
    <property type="nucleotide sequence ID" value="NZ_BAAANS010000022.1"/>
</dbReference>
<evidence type="ECO:0000259" key="10">
    <source>
        <dbReference type="PROSITE" id="PS51012"/>
    </source>
</evidence>